<reference evidence="4 5" key="1">
    <citation type="journal article" date="2018" name="G3 (Bethesda)">
        <title>A High-Quality Reference Genome for the Invasive Mosquitofish Gambusia affinis Using a Chicago Library.</title>
        <authorList>
            <person name="Hoffberg S.L."/>
            <person name="Troendle N.J."/>
            <person name="Glenn T.C."/>
            <person name="Mahmud O."/>
            <person name="Louha S."/>
            <person name="Chalopin D."/>
            <person name="Bennetzen J.L."/>
            <person name="Mauricio R."/>
        </authorList>
    </citation>
    <scope>NUCLEOTIDE SEQUENCE [LARGE SCALE GENOMIC DNA]</scope>
    <source>
        <strain evidence="4">NE01/NJP1002.9</strain>
        <tissue evidence="4">Muscle</tissue>
    </source>
</reference>
<evidence type="ECO:0000256" key="2">
    <source>
        <dbReference type="ARBA" id="ARBA00022737"/>
    </source>
</evidence>
<dbReference type="InterPro" id="IPR041267">
    <property type="entry name" value="NLRP_HD2"/>
</dbReference>
<name>A0A315VPP2_GAMAF</name>
<protein>
    <recommendedName>
        <fullName evidence="3">NACHT LRR and PYD domain-containing protein</fullName>
    </recommendedName>
</protein>
<accession>A0A315VPP2</accession>
<proteinExistence type="predicted"/>
<keyword evidence="2" id="KW-0677">Repeat</keyword>
<sequence>MAAGVGLPVRQAADVTTRHIERRHLRELNFRMRPWLLALLTSSLSSALVLLNMQTEREKAAPAGVEPFLKKQPLTEKREEVRLFSLSGAPRLDAADTELWSQAGENRDKGRKEGSREFLSAVYMFHCFTTRNTEVVEKFLDDKYSETSLEDFMKKVLEKSFSSKTGHLDLIVCFLHGLTLESNQRLLGGLLCQTENSPGTMQRIINNLKEMNTDGISPDRSINIFHCLVEMNDLSVFQEIQQFLKSGNELSDIQCSALAFMLQMSEVLDELDLEKYNTSESGRLRLVPAVRNCRKAREKKSGSVRQLLPVSAAEVFPSLATAVAPPQSEPAAAAAAASVPASAPLAAAVVDLLPLTTTFQHLPDVPQLSLQWLPALLLALLLAFASLKYSIQRLLPPLASSAFPSLSPECRSVSPELPSVPCELPIVPCELPSIPCEPLSPSSELPSSSSEFPCALSLFPSDSNDRSSPSSGPCVLLLPLSVPPQSQPPCAPLRTLCRRLWAAQETPRQPQHRGRLLDPPPVARLLRCGRLPDLPRGFCLLRRRRPPDLIHSPCLRHRGRPPDLPCGFRLLRLHPP</sequence>
<keyword evidence="5" id="KW-1185">Reference proteome</keyword>
<evidence type="ECO:0000313" key="4">
    <source>
        <dbReference type="EMBL" id="PWA25066.1"/>
    </source>
</evidence>
<keyword evidence="1" id="KW-0433">Leucine-rich repeat</keyword>
<dbReference type="EMBL" id="NHOQ01001346">
    <property type="protein sequence ID" value="PWA25066.1"/>
    <property type="molecule type" value="Genomic_DNA"/>
</dbReference>
<comment type="caution">
    <text evidence="4">The sequence shown here is derived from an EMBL/GenBank/DDBJ whole genome shotgun (WGS) entry which is preliminary data.</text>
</comment>
<dbReference type="InterPro" id="IPR051261">
    <property type="entry name" value="NLR"/>
</dbReference>
<dbReference type="PANTHER" id="PTHR24106">
    <property type="entry name" value="NACHT, LRR AND CARD DOMAINS-CONTAINING"/>
    <property type="match status" value="1"/>
</dbReference>
<evidence type="ECO:0000256" key="1">
    <source>
        <dbReference type="ARBA" id="ARBA00022614"/>
    </source>
</evidence>
<feature type="domain" description="NACHT LRR and PYD" evidence="3">
    <location>
        <begin position="117"/>
        <end position="238"/>
    </location>
</feature>
<evidence type="ECO:0000259" key="3">
    <source>
        <dbReference type="Pfam" id="PF17776"/>
    </source>
</evidence>
<organism evidence="4 5">
    <name type="scientific">Gambusia affinis</name>
    <name type="common">Western mosquitofish</name>
    <name type="synonym">Heterandria affinis</name>
    <dbReference type="NCBI Taxonomy" id="33528"/>
    <lineage>
        <taxon>Eukaryota</taxon>
        <taxon>Metazoa</taxon>
        <taxon>Chordata</taxon>
        <taxon>Craniata</taxon>
        <taxon>Vertebrata</taxon>
        <taxon>Euteleostomi</taxon>
        <taxon>Actinopterygii</taxon>
        <taxon>Neopterygii</taxon>
        <taxon>Teleostei</taxon>
        <taxon>Neoteleostei</taxon>
        <taxon>Acanthomorphata</taxon>
        <taxon>Ovalentaria</taxon>
        <taxon>Atherinomorphae</taxon>
        <taxon>Cyprinodontiformes</taxon>
        <taxon>Poeciliidae</taxon>
        <taxon>Poeciliinae</taxon>
        <taxon>Gambusia</taxon>
    </lineage>
</organism>
<dbReference type="AlphaFoldDB" id="A0A315VPP2"/>
<evidence type="ECO:0000313" key="5">
    <source>
        <dbReference type="Proteomes" id="UP000250572"/>
    </source>
</evidence>
<dbReference type="Pfam" id="PF17776">
    <property type="entry name" value="NLRC4_HD2"/>
    <property type="match status" value="1"/>
</dbReference>
<gene>
    <name evidence="4" type="ORF">CCH79_00019091</name>
</gene>
<dbReference type="Proteomes" id="UP000250572">
    <property type="component" value="Unassembled WGS sequence"/>
</dbReference>